<protein>
    <submittedName>
        <fullName evidence="1">AAA family ATPase</fullName>
    </submittedName>
</protein>
<reference evidence="1 2" key="1">
    <citation type="journal article" date="2018" name="Sci. Rep.">
        <title>Genome Features and Biochemical Characteristics of a Robust, Fast Growing and Naturally Transformable Cyanobacterium Synechococcus elongatus PCC 11801 Isolated from India.</title>
        <authorList>
            <person name="Jaiswal D."/>
            <person name="Sengupta A."/>
            <person name="Sohoni S."/>
            <person name="Sengupta S."/>
            <person name="Phadnavis A.G."/>
            <person name="Pakrasi H.B."/>
            <person name="Wangikar P.P."/>
        </authorList>
    </citation>
    <scope>NUCLEOTIDE SEQUENCE [LARGE SCALE GENOMIC DNA]</scope>
    <source>
        <strain evidence="1 2">PCC 11801</strain>
    </source>
</reference>
<organism evidence="1 2">
    <name type="scientific">Synechococcus elongatus PCC 11801</name>
    <dbReference type="NCBI Taxonomy" id="2219813"/>
    <lineage>
        <taxon>Bacteria</taxon>
        <taxon>Bacillati</taxon>
        <taxon>Cyanobacteriota</taxon>
        <taxon>Cyanophyceae</taxon>
        <taxon>Synechococcales</taxon>
        <taxon>Synechococcaceae</taxon>
        <taxon>Synechococcus</taxon>
    </lineage>
</organism>
<dbReference type="InterPro" id="IPR011009">
    <property type="entry name" value="Kinase-like_dom_sf"/>
</dbReference>
<dbReference type="EMBL" id="CP030139">
    <property type="protein sequence ID" value="AZB71802.1"/>
    <property type="molecule type" value="Genomic_DNA"/>
</dbReference>
<dbReference type="Proteomes" id="UP000267249">
    <property type="component" value="Chromosome"/>
</dbReference>
<accession>A0AAN1QLY7</accession>
<dbReference type="InterPro" id="IPR027417">
    <property type="entry name" value="P-loop_NTPase"/>
</dbReference>
<dbReference type="InterPro" id="IPR052732">
    <property type="entry name" value="Cell-binding_unc_protein"/>
</dbReference>
<sequence>MTDAALPLLIQQMLQPEFYPHAVETPVQLYQTHCSYVLLTGPYAYKLKKPVNFGFLDYSTLEKRQHFLQEELRLNQRTAAPLYQQVLAISKTGDRYQFSEGEPAEEYALQMKQFPKGCLFSEQFEAGHLDAEVMRQLAGVVADFHARTWVDDHVRSYGQVAQIRKAFDENYQQTLSYVGGPQTQIQFEETKAFSDRFFDTQSDLFAARTAADKIRECHGDLHLGNLCRWDDQLFLFDCIEFNEPFRFVDTMYDIAFLVMDLDARGRQDLGTAFLNAYAEISGDWEGLQVLPLYLSRQAYVRAKVTSFLLDDPAIDSDRRQQAFDQAAAYYRLAHAYAQPAQQGELLLLSGLSGSGKSTLGRTIAERQRAIILRSDAVRKHLAGVPLFERGGPELYSAEMNDRTYNRLLQLGLCLARAGYRVILDAKYDRQAYRNAAITAAQSQEIPIRILHCQASESTLRQRLQARQGDIADATADLVSQQLAAWQDFSAEEQTSVQAIATEEPLAEQLDVIGL</sequence>
<dbReference type="Pfam" id="PF13671">
    <property type="entry name" value="AAA_33"/>
    <property type="match status" value="1"/>
</dbReference>
<dbReference type="SUPFAM" id="SSF56112">
    <property type="entry name" value="Protein kinase-like (PK-like)"/>
    <property type="match status" value="1"/>
</dbReference>
<dbReference type="PANTHER" id="PTHR43883">
    <property type="entry name" value="SLR0207 PROTEIN"/>
    <property type="match status" value="1"/>
</dbReference>
<evidence type="ECO:0000313" key="1">
    <source>
        <dbReference type="EMBL" id="AZB71802.1"/>
    </source>
</evidence>
<proteinExistence type="predicted"/>
<dbReference type="RefSeq" id="WP_208675423.1">
    <property type="nucleotide sequence ID" value="NZ_CP030139.2"/>
</dbReference>
<evidence type="ECO:0000313" key="2">
    <source>
        <dbReference type="Proteomes" id="UP000267249"/>
    </source>
</evidence>
<dbReference type="AlphaFoldDB" id="A0AAN1QLY7"/>
<dbReference type="Gene3D" id="3.40.50.300">
    <property type="entry name" value="P-loop containing nucleotide triphosphate hydrolases"/>
    <property type="match status" value="1"/>
</dbReference>
<dbReference type="SUPFAM" id="SSF52540">
    <property type="entry name" value="P-loop containing nucleoside triphosphate hydrolases"/>
    <property type="match status" value="1"/>
</dbReference>
<gene>
    <name evidence="1" type="ORF">DOP62_02835</name>
</gene>
<name>A0AAN1QLY7_SYNEL</name>
<dbReference type="PANTHER" id="PTHR43883:SF1">
    <property type="entry name" value="GLUCONOKINASE"/>
    <property type="match status" value="1"/>
</dbReference>